<dbReference type="eggNOG" id="ENOG502S29G">
    <property type="taxonomic scope" value="Eukaryota"/>
</dbReference>
<dbReference type="EMBL" id="GL996500">
    <property type="protein sequence ID" value="EGW33681.1"/>
    <property type="molecule type" value="Genomic_DNA"/>
</dbReference>
<dbReference type="GeneID" id="18869837"/>
<dbReference type="AlphaFoldDB" id="G3AIB2"/>
<name>G3AIB2_SPAPN</name>
<reference evidence="2 3" key="1">
    <citation type="journal article" date="2011" name="Proc. Natl. Acad. Sci. U.S.A.">
        <title>Comparative genomics of xylose-fermenting fungi for enhanced biofuel production.</title>
        <authorList>
            <person name="Wohlbach D.J."/>
            <person name="Kuo A."/>
            <person name="Sato T.K."/>
            <person name="Potts K.M."/>
            <person name="Salamov A.A."/>
            <person name="LaButti K.M."/>
            <person name="Sun H."/>
            <person name="Clum A."/>
            <person name="Pangilinan J.L."/>
            <person name="Lindquist E.A."/>
            <person name="Lucas S."/>
            <person name="Lapidus A."/>
            <person name="Jin M."/>
            <person name="Gunawan C."/>
            <person name="Balan V."/>
            <person name="Dale B.E."/>
            <person name="Jeffries T.W."/>
            <person name="Zinkel R."/>
            <person name="Barry K.W."/>
            <person name="Grigoriev I.V."/>
            <person name="Gasch A.P."/>
        </authorList>
    </citation>
    <scope>NUCLEOTIDE SEQUENCE [LARGE SCALE GENOMIC DNA]</scope>
    <source>
        <strain evidence="3">NRRL Y-27907 / 11-Y1</strain>
    </source>
</reference>
<feature type="domain" description="Large ribosomal subunit protein mL59" evidence="1">
    <location>
        <begin position="15"/>
        <end position="136"/>
    </location>
</feature>
<evidence type="ECO:0000259" key="1">
    <source>
        <dbReference type="Pfam" id="PF18126"/>
    </source>
</evidence>
<keyword evidence="2" id="KW-0687">Ribonucleoprotein</keyword>
<dbReference type="OrthoDB" id="18529at2759"/>
<dbReference type="RefSeq" id="XP_007373265.1">
    <property type="nucleotide sequence ID" value="XM_007373203.1"/>
</dbReference>
<dbReference type="STRING" id="619300.G3AIB2"/>
<dbReference type="Pfam" id="PF18126">
    <property type="entry name" value="Mitoc_mL59"/>
    <property type="match status" value="1"/>
</dbReference>
<keyword evidence="2" id="KW-0689">Ribosomal protein</keyword>
<protein>
    <submittedName>
        <fullName evidence="2">Mitochondrial ribosomal protein MRPL25</fullName>
    </submittedName>
</protein>
<dbReference type="PANTHER" id="PTHR28041:SF1">
    <property type="entry name" value="LARGE RIBOSOMAL SUBUNIT PROTEIN ML59"/>
    <property type="match status" value="1"/>
</dbReference>
<accession>G3AIB2</accession>
<sequence length="156" mass="18915">MSLTPQQAFKKLPAKLHNFFLRYPPRPYAQYAAGKSTIDDPQRNPFFPNKNTTNGRWYDATYSRRRSADLFKTAYKFGLQDLLPPMPRKFYQDKFDNKNWMRGVLHQKKQKWERELPAKLEARKEAIENMDAIILEKRPRYKRQLEKQQQKKKTWF</sequence>
<evidence type="ECO:0000313" key="2">
    <source>
        <dbReference type="EMBL" id="EGW33681.1"/>
    </source>
</evidence>
<organism evidence="3">
    <name type="scientific">Spathaspora passalidarum (strain NRRL Y-27907 / 11-Y1)</name>
    <dbReference type="NCBI Taxonomy" id="619300"/>
    <lineage>
        <taxon>Eukaryota</taxon>
        <taxon>Fungi</taxon>
        <taxon>Dikarya</taxon>
        <taxon>Ascomycota</taxon>
        <taxon>Saccharomycotina</taxon>
        <taxon>Pichiomycetes</taxon>
        <taxon>Debaryomycetaceae</taxon>
        <taxon>Spathaspora</taxon>
    </lineage>
</organism>
<gene>
    <name evidence="2" type="ORF">SPAPADRAFT_134611</name>
</gene>
<keyword evidence="3" id="KW-1185">Reference proteome</keyword>
<proteinExistence type="predicted"/>
<dbReference type="InterPro" id="IPR040922">
    <property type="entry name" value="Ribosomal_mL59_dom"/>
</dbReference>
<dbReference type="PANTHER" id="PTHR28041">
    <property type="entry name" value="54S RIBOSOMAL PROTEIN L25, MITOCHONDRIAL"/>
    <property type="match status" value="1"/>
</dbReference>
<dbReference type="FunCoup" id="G3AIB2">
    <property type="interactions" value="111"/>
</dbReference>
<evidence type="ECO:0000313" key="3">
    <source>
        <dbReference type="Proteomes" id="UP000000709"/>
    </source>
</evidence>
<dbReference type="GO" id="GO:0003735">
    <property type="term" value="F:structural constituent of ribosome"/>
    <property type="evidence" value="ECO:0007669"/>
    <property type="project" value="InterPro"/>
</dbReference>
<dbReference type="GO" id="GO:0005762">
    <property type="term" value="C:mitochondrial large ribosomal subunit"/>
    <property type="evidence" value="ECO:0007669"/>
    <property type="project" value="InterPro"/>
</dbReference>
<dbReference type="HOGENOM" id="CLU_076154_2_0_1"/>
<dbReference type="InParanoid" id="G3AIB2"/>
<dbReference type="KEGG" id="spaa:SPAPADRAFT_134611"/>
<dbReference type="Proteomes" id="UP000000709">
    <property type="component" value="Unassembled WGS sequence"/>
</dbReference>
<dbReference type="OMA" id="KGHKHEL"/>
<dbReference type="InterPro" id="IPR037507">
    <property type="entry name" value="Ribosomal_mL59"/>
</dbReference>